<dbReference type="EMBL" id="HE612863">
    <property type="protein sequence ID" value="CCE64310.1"/>
    <property type="molecule type" value="Genomic_DNA"/>
</dbReference>
<feature type="compositionally biased region" description="Polar residues" evidence="1">
    <location>
        <begin position="144"/>
        <end position="156"/>
    </location>
</feature>
<proteinExistence type="predicted"/>
<dbReference type="InterPro" id="IPR014805">
    <property type="entry name" value="SKG6/TOS2-like"/>
</dbReference>
<dbReference type="eggNOG" id="ENOG502SJ11">
    <property type="taxonomic scope" value="Eukaryota"/>
</dbReference>
<dbReference type="HOGENOM" id="CLU_026020_0_0_1"/>
<dbReference type="KEGG" id="tpf:TPHA_0H01020"/>
<accession>G8BX06</accession>
<evidence type="ECO:0000313" key="3">
    <source>
        <dbReference type="EMBL" id="CCE64310.1"/>
    </source>
</evidence>
<dbReference type="Pfam" id="PF08693">
    <property type="entry name" value="SKG6"/>
    <property type="match status" value="2"/>
</dbReference>
<gene>
    <name evidence="3" type="primary">TPHA0H01020</name>
    <name evidence="3" type="ordered locus">TPHA_0H01020</name>
</gene>
<evidence type="ECO:0008006" key="5">
    <source>
        <dbReference type="Google" id="ProtNLM"/>
    </source>
</evidence>
<sequence length="664" mass="73839">MLDLDTYESTLNGYDKTEAMTTVYVTLIERAITSSAASTTVTTSSTKSKASATCTGSRAECTHKKNNSQALTVGLAVGIPVGVTFLLLCVILYFVFKRYKKEDEKHEQEFEGDITYLSNHIGSRPYSSNSSSNSREFKEKDGSITDTNDNTPNPFLNSGDVLQVPHGIERGSIISYAKQLPDSNIGGWKIATKSNISSNSLYGSRKNSSTSILKTLSENNNYRPPIGKNSSTLSLGAHQSELLREKEGSTKLSNTSTYVNSKDISIEMGQHALDVEAINDYSDIVSNSTELEHINRIRSIYEIYLENFEDENSESHLSFNNEARVIHSDTNSSNSINELSSVTISSSDSLMRPEILQNDNSQSTLDTSSSNTIDNKKDIHELKAPLGKIQFTNESNETNHLQTPNNSTQSRVASSVYSGTYILPPNDEALLYKPINFEEVGSANNEQVSIKGLEENSQQKIDKQQYHQLYYQQGPQQYHHPQTMEAYEQLPTPSKLLYSDSIQSFTSFKGRKKYQPLVKLKAARLQGTSLNPMDHPDMFYNHTLDSQSIAQDQASCYSGLSKSTVPLPYQLRQSIVMTDPSVLTIASKYKAAGSFRKIQDMNSRNNSLVSQGHPLHIYKPRVSGLLDNFDVLQPQSIGQVLPHHGSNEDLRKQLGTSQNYNIDI</sequence>
<keyword evidence="4" id="KW-1185">Reference proteome</keyword>
<keyword evidence="2" id="KW-1133">Transmembrane helix</keyword>
<dbReference type="OrthoDB" id="4035953at2759"/>
<dbReference type="Proteomes" id="UP000005666">
    <property type="component" value="Chromosome 8"/>
</dbReference>
<dbReference type="GeneID" id="11533845"/>
<dbReference type="OMA" id="NAINFRV"/>
<dbReference type="RefSeq" id="XP_003686744.1">
    <property type="nucleotide sequence ID" value="XM_003686696.1"/>
</dbReference>
<keyword evidence="2" id="KW-0472">Membrane</keyword>
<feature type="region of interest" description="Disordered" evidence="1">
    <location>
        <begin position="123"/>
        <end position="159"/>
    </location>
</feature>
<organism evidence="3 4">
    <name type="scientific">Tetrapisispora phaffii (strain ATCC 24235 / CBS 4417 / NBRC 1672 / NRRL Y-8282 / UCD 70-5)</name>
    <name type="common">Yeast</name>
    <name type="synonym">Fabospora phaffii</name>
    <dbReference type="NCBI Taxonomy" id="1071381"/>
    <lineage>
        <taxon>Eukaryota</taxon>
        <taxon>Fungi</taxon>
        <taxon>Dikarya</taxon>
        <taxon>Ascomycota</taxon>
        <taxon>Saccharomycotina</taxon>
        <taxon>Saccharomycetes</taxon>
        <taxon>Saccharomycetales</taxon>
        <taxon>Saccharomycetaceae</taxon>
        <taxon>Tetrapisispora</taxon>
    </lineage>
</organism>
<keyword evidence="2" id="KW-0812">Transmembrane</keyword>
<evidence type="ECO:0000313" key="4">
    <source>
        <dbReference type="Proteomes" id="UP000005666"/>
    </source>
</evidence>
<feature type="transmembrane region" description="Helical" evidence="2">
    <location>
        <begin position="73"/>
        <end position="96"/>
    </location>
</feature>
<evidence type="ECO:0000256" key="1">
    <source>
        <dbReference type="SAM" id="MobiDB-lite"/>
    </source>
</evidence>
<name>G8BX06_TETPH</name>
<protein>
    <recommendedName>
        <fullName evidence="5">Mid2 domain-containing protein</fullName>
    </recommendedName>
</protein>
<evidence type="ECO:0000256" key="2">
    <source>
        <dbReference type="SAM" id="Phobius"/>
    </source>
</evidence>
<dbReference type="AlphaFoldDB" id="G8BX06"/>
<reference evidence="3 4" key="1">
    <citation type="journal article" date="2011" name="Proc. Natl. Acad. Sci. U.S.A.">
        <title>Evolutionary erosion of yeast sex chromosomes by mating-type switching accidents.</title>
        <authorList>
            <person name="Gordon J.L."/>
            <person name="Armisen D."/>
            <person name="Proux-Wera E."/>
            <person name="Oheigeartaigh S.S."/>
            <person name="Byrne K.P."/>
            <person name="Wolfe K.H."/>
        </authorList>
    </citation>
    <scope>NUCLEOTIDE SEQUENCE [LARGE SCALE GENOMIC DNA]</scope>
    <source>
        <strain evidence="4">ATCC 24235 / CBS 4417 / NBRC 1672 / NRRL Y-8282 / UCD 70-5</strain>
    </source>
</reference>